<comment type="caution">
    <text evidence="3">The sequence shown here is derived from an EMBL/GenBank/DDBJ whole genome shotgun (WGS) entry which is preliminary data.</text>
</comment>
<dbReference type="Proteomes" id="UP000244197">
    <property type="component" value="Unassembled WGS sequence"/>
</dbReference>
<proteinExistence type="predicted"/>
<reference evidence="2" key="4">
    <citation type="journal article" date="2018" name="Nature">
        <title>A major lineage of non-tailed dsDNA viruses as unrecognized killers of marine bacteria.</title>
        <authorList>
            <person name="Kauffman K.M."/>
            <person name="Hussain F.A."/>
            <person name="Yang J."/>
            <person name="Arevalo P."/>
            <person name="Brown J.M."/>
            <person name="Chang W.K."/>
            <person name="VanInsberghe D."/>
            <person name="Elsherbini J."/>
            <person name="Sharma R.S."/>
            <person name="Cutler M.B."/>
            <person name="Kelly L."/>
            <person name="Polz M.F."/>
        </authorList>
    </citation>
    <scope>NUCLEOTIDE SEQUENCE</scope>
    <source>
        <strain evidence="2">10N.286.54.F3</strain>
    </source>
</reference>
<reference evidence="1 8" key="5">
    <citation type="submission" date="2024-06" db="EMBL/GenBank/DDBJ databases">
        <authorList>
            <person name="Steensen K."/>
            <person name="Seneca J."/>
            <person name="Bartlau N."/>
            <person name="Yu A.X."/>
            <person name="Polz M.F."/>
        </authorList>
    </citation>
    <scope>NUCLEOTIDE SEQUENCE [LARGE SCALE GENOMIC DNA]</scope>
    <source>
        <strain evidence="1 8">1F145</strain>
    </source>
</reference>
<dbReference type="Proteomes" id="UP000235405">
    <property type="component" value="Unassembled WGS sequence"/>
</dbReference>
<dbReference type="EMBL" id="PIFK01000002">
    <property type="protein sequence ID" value="PTP39636.1"/>
    <property type="molecule type" value="Genomic_DNA"/>
</dbReference>
<evidence type="ECO:0000313" key="6">
    <source>
        <dbReference type="Proteomes" id="UP000244080"/>
    </source>
</evidence>
<dbReference type="EMBL" id="MCSW01000011">
    <property type="protein sequence ID" value="PMF35485.1"/>
    <property type="molecule type" value="Genomic_DNA"/>
</dbReference>
<keyword evidence="8" id="KW-1185">Reference proteome</keyword>
<evidence type="ECO:0000313" key="4">
    <source>
        <dbReference type="EMBL" id="PTP39636.1"/>
    </source>
</evidence>
<dbReference type="EMBL" id="JBGOOW010000010">
    <property type="protein sequence ID" value="MEZ8181347.1"/>
    <property type="molecule type" value="Genomic_DNA"/>
</dbReference>
<dbReference type="RefSeq" id="WP_017076779.1">
    <property type="nucleotide sequence ID" value="NZ_AP025508.1"/>
</dbReference>
<organism evidence="3 6">
    <name type="scientific">Vibrio splendidus</name>
    <dbReference type="NCBI Taxonomy" id="29497"/>
    <lineage>
        <taxon>Bacteria</taxon>
        <taxon>Pseudomonadati</taxon>
        <taxon>Pseudomonadota</taxon>
        <taxon>Gammaproteobacteria</taxon>
        <taxon>Vibrionales</taxon>
        <taxon>Vibrionaceae</taxon>
        <taxon>Vibrio</taxon>
    </lineage>
</organism>
<evidence type="ECO:0000313" key="3">
    <source>
        <dbReference type="EMBL" id="PTP17586.1"/>
    </source>
</evidence>
<accession>A0A0P6Z8Q3</accession>
<gene>
    <name evidence="1" type="ORF">ACED33_11720</name>
    <name evidence="2" type="ORF">BCV19_20615</name>
    <name evidence="4" type="ORF">CWO07_01640</name>
    <name evidence="3" type="ORF">CWO36_16575</name>
</gene>
<dbReference type="EMBL" id="PIGA01000028">
    <property type="protein sequence ID" value="PTP17586.1"/>
    <property type="molecule type" value="Genomic_DNA"/>
</dbReference>
<name>A0A0P6Z8Q3_VIBSP</name>
<dbReference type="GeneID" id="300987419"/>
<evidence type="ECO:0000313" key="2">
    <source>
        <dbReference type="EMBL" id="PMF35485.1"/>
    </source>
</evidence>
<evidence type="ECO:0000313" key="7">
    <source>
        <dbReference type="Proteomes" id="UP000244197"/>
    </source>
</evidence>
<dbReference type="Proteomes" id="UP001569200">
    <property type="component" value="Unassembled WGS sequence"/>
</dbReference>
<reference evidence="6 7" key="3">
    <citation type="submission" date="2017-11" db="EMBL/GenBank/DDBJ databases">
        <title>Population delineation of vibrios coincides with oyster pathogenicity.</title>
        <authorList>
            <person name="Bruto M."/>
            <person name="Labreuche Y."/>
            <person name="James A."/>
            <person name="Piel D."/>
            <person name="Chenivesse S."/>
            <person name="Petton B."/>
            <person name="Polz M.F."/>
            <person name="Le Roux F."/>
        </authorList>
    </citation>
    <scope>NUCLEOTIDE SEQUENCE [LARGE SCALE GENOMIC DNA]</scope>
    <source>
        <strain evidence="3 6">1F_55</strain>
        <strain evidence="4 7">FF_144</strain>
    </source>
</reference>
<evidence type="ECO:0000313" key="1">
    <source>
        <dbReference type="EMBL" id="MEZ8181347.1"/>
    </source>
</evidence>
<sequence length="63" mass="7104">MKHLPYSRKSTHFESLISIWLPPLSNLNFQLRFPKSVSDFLSLILKAQPQNTTSLSVISSGDS</sequence>
<reference evidence="5" key="1">
    <citation type="submission" date="2016-07" db="EMBL/GenBank/DDBJ databases">
        <title>Nontailed viruses are major unrecognized killers of bacteria in the ocean.</title>
        <authorList>
            <person name="Kauffman K."/>
            <person name="Hussain F."/>
            <person name="Yang J."/>
            <person name="Arevalo P."/>
            <person name="Brown J."/>
            <person name="Cutler M."/>
            <person name="Kelly L."/>
            <person name="Polz M.F."/>
        </authorList>
    </citation>
    <scope>NUCLEOTIDE SEQUENCE [LARGE SCALE GENOMIC DNA]</scope>
    <source>
        <strain evidence="5">10N.286.54.F3</strain>
    </source>
</reference>
<evidence type="ECO:0000313" key="8">
    <source>
        <dbReference type="Proteomes" id="UP001569200"/>
    </source>
</evidence>
<reference evidence="2" key="2">
    <citation type="submission" date="2016-07" db="EMBL/GenBank/DDBJ databases">
        <authorList>
            <person name="Wan K."/>
            <person name="Booth B."/>
            <person name="Spirohn K."/>
            <person name="Hao T."/>
            <person name="Hu Y."/>
            <person name="Calderwood M."/>
            <person name="Hill D."/>
            <person name="Mohr S."/>
            <person name="Vidal M."/>
            <person name="Celniker S."/>
            <person name="Perrimon N."/>
        </authorList>
    </citation>
    <scope>NUCLEOTIDE SEQUENCE</scope>
    <source>
        <strain evidence="2">10N.286.54.F3</strain>
    </source>
</reference>
<dbReference type="Proteomes" id="UP000244080">
    <property type="component" value="Unassembled WGS sequence"/>
</dbReference>
<protein>
    <submittedName>
        <fullName evidence="3">Uncharacterized protein</fullName>
    </submittedName>
</protein>
<dbReference type="AlphaFoldDB" id="A0A0P6Z8Q3"/>
<evidence type="ECO:0000313" key="5">
    <source>
        <dbReference type="Proteomes" id="UP000235405"/>
    </source>
</evidence>